<evidence type="ECO:0000313" key="2">
    <source>
        <dbReference type="EMBL" id="MBA2873317.1"/>
    </source>
</evidence>
<comment type="caution">
    <text evidence="2">The sequence shown here is derived from an EMBL/GenBank/DDBJ whole genome shotgun (WGS) entry which is preliminary data.</text>
</comment>
<dbReference type="RefSeq" id="WP_181554272.1">
    <property type="nucleotide sequence ID" value="NZ_JACDUT010000001.1"/>
</dbReference>
<keyword evidence="3" id="KW-1185">Reference proteome</keyword>
<feature type="transmembrane region" description="Helical" evidence="1">
    <location>
        <begin position="20"/>
        <end position="38"/>
    </location>
</feature>
<organism evidence="2 3">
    <name type="scientific">Thermaerobacillus caldiproteolyticus</name>
    <dbReference type="NCBI Taxonomy" id="247480"/>
    <lineage>
        <taxon>Bacteria</taxon>
        <taxon>Bacillati</taxon>
        <taxon>Bacillota</taxon>
        <taxon>Bacilli</taxon>
        <taxon>Bacillales</taxon>
        <taxon>Anoxybacillaceae</taxon>
        <taxon>Thermaerobacillus</taxon>
    </lineage>
</organism>
<dbReference type="AlphaFoldDB" id="A0A7V9Z3D3"/>
<dbReference type="Pfam" id="PF03862">
    <property type="entry name" value="SpoVAC_SpoVAEB"/>
    <property type="match status" value="1"/>
</dbReference>
<feature type="transmembrane region" description="Helical" evidence="1">
    <location>
        <begin position="83"/>
        <end position="104"/>
    </location>
</feature>
<accession>A0A7V9Z3D3</accession>
<evidence type="ECO:0000313" key="3">
    <source>
        <dbReference type="Proteomes" id="UP000523087"/>
    </source>
</evidence>
<name>A0A7V9Z3D3_9BACL</name>
<dbReference type="EMBL" id="JACDUT010000001">
    <property type="protein sequence ID" value="MBA2873317.1"/>
    <property type="molecule type" value="Genomic_DNA"/>
</dbReference>
<reference evidence="2 3" key="1">
    <citation type="submission" date="2020-07" db="EMBL/GenBank/DDBJ databases">
        <title>Genomic Encyclopedia of Type Strains, Phase IV (KMG-IV): sequencing the most valuable type-strain genomes for metagenomic binning, comparative biology and taxonomic classification.</title>
        <authorList>
            <person name="Goeker M."/>
        </authorList>
    </citation>
    <scope>NUCLEOTIDE SEQUENCE [LARGE SCALE GENOMIC DNA]</scope>
    <source>
        <strain evidence="2 3">DSM 15730</strain>
    </source>
</reference>
<feature type="transmembrane region" description="Helical" evidence="1">
    <location>
        <begin position="59"/>
        <end position="77"/>
    </location>
</feature>
<proteinExistence type="predicted"/>
<dbReference type="PANTHER" id="PTHR38450">
    <property type="entry name" value="STAGE V SPORULATION PROTEIN AC-RELATED"/>
    <property type="match status" value="1"/>
</dbReference>
<dbReference type="PANTHER" id="PTHR38450:SF1">
    <property type="entry name" value="STAGE V SPORULATION PROTEIN AC"/>
    <property type="match status" value="1"/>
</dbReference>
<sequence>MKLKENYQQAVKVFQPKPPYVLNGIKAFFIGGLLCLAGEALQKGYVFLFDMSLLEAQHLMLLTFIFLAIVLTGIGTYDSFSQFAGAGATILITGFANALASAALEHRSEGWITGVANHMFKIGGAVIVYGIVVAYLFGTIHLIF</sequence>
<dbReference type="Proteomes" id="UP000523087">
    <property type="component" value="Unassembled WGS sequence"/>
</dbReference>
<keyword evidence="1" id="KW-0812">Transmembrane</keyword>
<gene>
    <name evidence="2" type="ORF">HNR31_000069</name>
</gene>
<feature type="transmembrane region" description="Helical" evidence="1">
    <location>
        <begin position="125"/>
        <end position="143"/>
    </location>
</feature>
<keyword evidence="1" id="KW-1133">Transmembrane helix</keyword>
<dbReference type="InterPro" id="IPR005562">
    <property type="entry name" value="SpoVA"/>
</dbReference>
<protein>
    <submittedName>
        <fullName evidence="2">Stage V sporulation protein AC</fullName>
    </submittedName>
</protein>
<evidence type="ECO:0000256" key="1">
    <source>
        <dbReference type="SAM" id="Phobius"/>
    </source>
</evidence>
<keyword evidence="1" id="KW-0472">Membrane</keyword>